<dbReference type="OrthoDB" id="2121326at2759"/>
<dbReference type="PANTHER" id="PTHR45663">
    <property type="entry name" value="GEO12009P1"/>
    <property type="match status" value="1"/>
</dbReference>
<keyword evidence="4" id="KW-0676">Redox-active center</keyword>
<dbReference type="STRING" id="1157962.A0A250X7N6"/>
<keyword evidence="3" id="KW-1015">Disulfide bond</keyword>
<dbReference type="InterPro" id="IPR036249">
    <property type="entry name" value="Thioredoxin-like_sf"/>
</dbReference>
<dbReference type="SUPFAM" id="SSF52833">
    <property type="entry name" value="Thioredoxin-like"/>
    <property type="match status" value="1"/>
</dbReference>
<feature type="domain" description="Thioredoxin" evidence="5">
    <location>
        <begin position="32"/>
        <end position="151"/>
    </location>
</feature>
<dbReference type="FunFam" id="3.40.30.10:FF:000001">
    <property type="entry name" value="Thioredoxin"/>
    <property type="match status" value="1"/>
</dbReference>
<evidence type="ECO:0000256" key="1">
    <source>
        <dbReference type="ARBA" id="ARBA00022448"/>
    </source>
</evidence>
<dbReference type="PRINTS" id="PR00421">
    <property type="entry name" value="THIOREDOXIN"/>
</dbReference>
<dbReference type="GO" id="GO:0005737">
    <property type="term" value="C:cytoplasm"/>
    <property type="evidence" value="ECO:0007669"/>
    <property type="project" value="TreeGrafter"/>
</dbReference>
<dbReference type="AlphaFoldDB" id="A0A250X7N6"/>
<dbReference type="InterPro" id="IPR005746">
    <property type="entry name" value="Thioredoxin"/>
</dbReference>
<name>A0A250X7N6_9CHLO</name>
<dbReference type="InterPro" id="IPR017937">
    <property type="entry name" value="Thioredoxin_CS"/>
</dbReference>
<comment type="caution">
    <text evidence="6">The sequence shown here is derived from an EMBL/GenBank/DDBJ whole genome shotgun (WGS) entry which is preliminary data.</text>
</comment>
<organism evidence="6 7">
    <name type="scientific">Chlamydomonas eustigma</name>
    <dbReference type="NCBI Taxonomy" id="1157962"/>
    <lineage>
        <taxon>Eukaryota</taxon>
        <taxon>Viridiplantae</taxon>
        <taxon>Chlorophyta</taxon>
        <taxon>core chlorophytes</taxon>
        <taxon>Chlorophyceae</taxon>
        <taxon>CS clade</taxon>
        <taxon>Chlamydomonadales</taxon>
        <taxon>Chlamydomonadaceae</taxon>
        <taxon>Chlamydomonas</taxon>
    </lineage>
</organism>
<keyword evidence="2" id="KW-0249">Electron transport</keyword>
<dbReference type="GO" id="GO:0015035">
    <property type="term" value="F:protein-disulfide reductase activity"/>
    <property type="evidence" value="ECO:0007669"/>
    <property type="project" value="InterPro"/>
</dbReference>
<gene>
    <name evidence="6" type="ORF">CEUSTIGMA_g6541.t1</name>
</gene>
<keyword evidence="1" id="KW-0813">Transport</keyword>
<evidence type="ECO:0000259" key="5">
    <source>
        <dbReference type="PROSITE" id="PS51352"/>
    </source>
</evidence>
<dbReference type="Gene3D" id="3.40.30.10">
    <property type="entry name" value="Glutaredoxin"/>
    <property type="match status" value="1"/>
</dbReference>
<reference evidence="6 7" key="1">
    <citation type="submission" date="2017-08" db="EMBL/GenBank/DDBJ databases">
        <title>Acidophilic green algal genome provides insights into adaptation to an acidic environment.</title>
        <authorList>
            <person name="Hirooka S."/>
            <person name="Hirose Y."/>
            <person name="Kanesaki Y."/>
            <person name="Higuchi S."/>
            <person name="Fujiwara T."/>
            <person name="Onuma R."/>
            <person name="Era A."/>
            <person name="Ohbayashi R."/>
            <person name="Uzuka A."/>
            <person name="Nozaki H."/>
            <person name="Yoshikawa H."/>
            <person name="Miyagishima S.Y."/>
        </authorList>
    </citation>
    <scope>NUCLEOTIDE SEQUENCE [LARGE SCALE GENOMIC DNA]</scope>
    <source>
        <strain evidence="6 7">NIES-2499</strain>
    </source>
</reference>
<dbReference type="PANTHER" id="PTHR45663:SF15">
    <property type="entry name" value="THIOREDOXIN Y1, CHLOROPLASTIC"/>
    <property type="match status" value="1"/>
</dbReference>
<sequence length="153" mass="16695">MISVDCSVAALRNCVSAAFPANARLRLNSVSLAAQRKRISAVLPVAAQKKQFGSFDELLQGSSTPVLVDFYATWCGPCQMLAPVLSGLSKKLEGKLQVVKIDTDKYGTVASQFNVTALPTLILFKDGKPVDRIEGMLTEYQLMERLNYHIKSA</sequence>
<evidence type="ECO:0000313" key="7">
    <source>
        <dbReference type="Proteomes" id="UP000232323"/>
    </source>
</evidence>
<keyword evidence="7" id="KW-1185">Reference proteome</keyword>
<dbReference type="InterPro" id="IPR013766">
    <property type="entry name" value="Thioredoxin_domain"/>
</dbReference>
<accession>A0A250X7N6</accession>
<evidence type="ECO:0000313" key="6">
    <source>
        <dbReference type="EMBL" id="GAX79101.1"/>
    </source>
</evidence>
<evidence type="ECO:0000256" key="3">
    <source>
        <dbReference type="ARBA" id="ARBA00023157"/>
    </source>
</evidence>
<dbReference type="NCBIfam" id="TIGR01068">
    <property type="entry name" value="thioredoxin"/>
    <property type="match status" value="1"/>
</dbReference>
<dbReference type="Proteomes" id="UP000232323">
    <property type="component" value="Unassembled WGS sequence"/>
</dbReference>
<dbReference type="PROSITE" id="PS00194">
    <property type="entry name" value="THIOREDOXIN_1"/>
    <property type="match status" value="1"/>
</dbReference>
<dbReference type="CDD" id="cd02947">
    <property type="entry name" value="TRX_family"/>
    <property type="match status" value="1"/>
</dbReference>
<dbReference type="EMBL" id="BEGY01000039">
    <property type="protein sequence ID" value="GAX79101.1"/>
    <property type="molecule type" value="Genomic_DNA"/>
</dbReference>
<evidence type="ECO:0000256" key="4">
    <source>
        <dbReference type="ARBA" id="ARBA00023284"/>
    </source>
</evidence>
<protein>
    <recommendedName>
        <fullName evidence="5">Thioredoxin domain-containing protein</fullName>
    </recommendedName>
</protein>
<dbReference type="Pfam" id="PF00085">
    <property type="entry name" value="Thioredoxin"/>
    <property type="match status" value="1"/>
</dbReference>
<proteinExistence type="predicted"/>
<dbReference type="PROSITE" id="PS51352">
    <property type="entry name" value="THIOREDOXIN_2"/>
    <property type="match status" value="1"/>
</dbReference>
<evidence type="ECO:0000256" key="2">
    <source>
        <dbReference type="ARBA" id="ARBA00022982"/>
    </source>
</evidence>